<keyword evidence="3" id="KW-0547">Nucleotide-binding</keyword>
<dbReference type="PANTHER" id="PTHR21340">
    <property type="entry name" value="DIADENOSINE 5,5-P1,P4-TETRAPHOSPHATE PYROPHOSPHOHYDROLASE MUTT"/>
    <property type="match status" value="1"/>
</dbReference>
<evidence type="ECO:0000256" key="5">
    <source>
        <dbReference type="ARBA" id="ARBA00032644"/>
    </source>
</evidence>
<dbReference type="CDD" id="cd03428">
    <property type="entry name" value="NUDIX_Ap4A_Nudt2"/>
    <property type="match status" value="1"/>
</dbReference>
<evidence type="ECO:0000259" key="6">
    <source>
        <dbReference type="PROSITE" id="PS51462"/>
    </source>
</evidence>
<dbReference type="PANTHER" id="PTHR21340:SF0">
    <property type="entry name" value="BIS(5'-NUCLEOSYL)-TETRAPHOSPHATASE [ASYMMETRICAL]"/>
    <property type="match status" value="1"/>
</dbReference>
<dbReference type="Proteomes" id="UP001497497">
    <property type="component" value="Unassembled WGS sequence"/>
</dbReference>
<dbReference type="Pfam" id="PF00293">
    <property type="entry name" value="NUDIX"/>
    <property type="match status" value="1"/>
</dbReference>
<dbReference type="InterPro" id="IPR000086">
    <property type="entry name" value="NUDIX_hydrolase_dom"/>
</dbReference>
<dbReference type="EMBL" id="CAXITT010000025">
    <property type="protein sequence ID" value="CAL1527968.1"/>
    <property type="molecule type" value="Genomic_DNA"/>
</dbReference>
<evidence type="ECO:0000256" key="4">
    <source>
        <dbReference type="ARBA" id="ARBA00022801"/>
    </source>
</evidence>
<evidence type="ECO:0000313" key="7">
    <source>
        <dbReference type="EMBL" id="CAL1527968.1"/>
    </source>
</evidence>
<evidence type="ECO:0000256" key="1">
    <source>
        <dbReference type="ARBA" id="ARBA00005582"/>
    </source>
</evidence>
<keyword evidence="4" id="KW-0378">Hydrolase</keyword>
<evidence type="ECO:0000256" key="3">
    <source>
        <dbReference type="ARBA" id="ARBA00022741"/>
    </source>
</evidence>
<dbReference type="SUPFAM" id="SSF55811">
    <property type="entry name" value="Nudix"/>
    <property type="match status" value="1"/>
</dbReference>
<dbReference type="GO" id="GO:0004081">
    <property type="term" value="F:bis(5'-nucleosyl)-tetraphosphatase (asymmetrical) activity"/>
    <property type="evidence" value="ECO:0007669"/>
    <property type="project" value="TreeGrafter"/>
</dbReference>
<protein>
    <recommendedName>
        <fullName evidence="2">Bis(5'-nucleosyl)-tetraphosphatase [asymmetrical]</fullName>
    </recommendedName>
    <alternativeName>
        <fullName evidence="5">Diadenosine 5',5'''-P1,P4-tetraphosphate asymmetrical hydrolase</fullName>
    </alternativeName>
</protein>
<organism evidence="7 8">
    <name type="scientific">Lymnaea stagnalis</name>
    <name type="common">Great pond snail</name>
    <name type="synonym">Helix stagnalis</name>
    <dbReference type="NCBI Taxonomy" id="6523"/>
    <lineage>
        <taxon>Eukaryota</taxon>
        <taxon>Metazoa</taxon>
        <taxon>Spiralia</taxon>
        <taxon>Lophotrochozoa</taxon>
        <taxon>Mollusca</taxon>
        <taxon>Gastropoda</taxon>
        <taxon>Heterobranchia</taxon>
        <taxon>Euthyneura</taxon>
        <taxon>Panpulmonata</taxon>
        <taxon>Hygrophila</taxon>
        <taxon>Lymnaeoidea</taxon>
        <taxon>Lymnaeidae</taxon>
        <taxon>Lymnaea</taxon>
    </lineage>
</organism>
<dbReference type="InterPro" id="IPR003565">
    <property type="entry name" value="Tetra_PHTase"/>
</dbReference>
<dbReference type="PROSITE" id="PS00893">
    <property type="entry name" value="NUDIX_BOX"/>
    <property type="match status" value="1"/>
</dbReference>
<dbReference type="PROSITE" id="PS51462">
    <property type="entry name" value="NUDIX"/>
    <property type="match status" value="1"/>
</dbReference>
<sequence>MSGSSSLVAAGFLIFRRLQNNFEYLLLRTSYGIHHWTPPKGHVDPGETEFETALRETEEEAGISKEQLKIFKEFERVLHYSVKGEPKRVVYWLSELCNPKDPVRLSNEHQEYKWSRLDEACELVQYPDMISLLKEANGYITELYRSK</sequence>
<accession>A0AAV2H3H6</accession>
<name>A0AAV2H3H6_LYMST</name>
<dbReference type="PRINTS" id="PR01405">
    <property type="entry name" value="TETRPHPHTASE"/>
</dbReference>
<dbReference type="AlphaFoldDB" id="A0AAV2H3H6"/>
<reference evidence="7 8" key="1">
    <citation type="submission" date="2024-04" db="EMBL/GenBank/DDBJ databases">
        <authorList>
            <consortium name="Genoscope - CEA"/>
            <person name="William W."/>
        </authorList>
    </citation>
    <scope>NUCLEOTIDE SEQUENCE [LARGE SCALE GENOMIC DNA]</scope>
</reference>
<dbReference type="GO" id="GO:0006167">
    <property type="term" value="P:AMP biosynthetic process"/>
    <property type="evidence" value="ECO:0007669"/>
    <property type="project" value="TreeGrafter"/>
</dbReference>
<evidence type="ECO:0000256" key="2">
    <source>
        <dbReference type="ARBA" id="ARBA00018911"/>
    </source>
</evidence>
<comment type="similarity">
    <text evidence="1">Belongs to the Nudix hydrolase family.</text>
</comment>
<proteinExistence type="inferred from homology"/>
<comment type="caution">
    <text evidence="7">The sequence shown here is derived from an EMBL/GenBank/DDBJ whole genome shotgun (WGS) entry which is preliminary data.</text>
</comment>
<keyword evidence="8" id="KW-1185">Reference proteome</keyword>
<dbReference type="InterPro" id="IPR015797">
    <property type="entry name" value="NUDIX_hydrolase-like_dom_sf"/>
</dbReference>
<dbReference type="InterPro" id="IPR020084">
    <property type="entry name" value="NUDIX_hydrolase_CS"/>
</dbReference>
<dbReference type="InterPro" id="IPR051325">
    <property type="entry name" value="Nudix_hydrolase_domain"/>
</dbReference>
<evidence type="ECO:0000313" key="8">
    <source>
        <dbReference type="Proteomes" id="UP001497497"/>
    </source>
</evidence>
<dbReference type="Gene3D" id="3.90.79.10">
    <property type="entry name" value="Nucleoside Triphosphate Pyrophosphohydrolase"/>
    <property type="match status" value="1"/>
</dbReference>
<gene>
    <name evidence="7" type="ORF">GSLYS_00002138001</name>
</gene>
<feature type="domain" description="Nudix hydrolase" evidence="6">
    <location>
        <begin position="5"/>
        <end position="137"/>
    </location>
</feature>
<dbReference type="GO" id="GO:0000166">
    <property type="term" value="F:nucleotide binding"/>
    <property type="evidence" value="ECO:0007669"/>
    <property type="project" value="UniProtKB-KW"/>
</dbReference>
<dbReference type="GO" id="GO:0006754">
    <property type="term" value="P:ATP biosynthetic process"/>
    <property type="evidence" value="ECO:0007669"/>
    <property type="project" value="TreeGrafter"/>
</dbReference>